<accession>A0AAE0R4A5</accession>
<feature type="compositionally biased region" description="Basic residues" evidence="1">
    <location>
        <begin position="336"/>
        <end position="345"/>
    </location>
</feature>
<reference evidence="2" key="1">
    <citation type="submission" date="2023-06" db="EMBL/GenBank/DDBJ databases">
        <title>Male Hemibagrus guttatus genome.</title>
        <authorList>
            <person name="Bian C."/>
        </authorList>
    </citation>
    <scope>NUCLEOTIDE SEQUENCE</scope>
    <source>
        <strain evidence="2">Male_cb2023</strain>
        <tissue evidence="2">Muscle</tissue>
    </source>
</reference>
<feature type="region of interest" description="Disordered" evidence="1">
    <location>
        <begin position="302"/>
        <end position="345"/>
    </location>
</feature>
<dbReference type="GO" id="GO:0097546">
    <property type="term" value="C:ciliary base"/>
    <property type="evidence" value="ECO:0007669"/>
    <property type="project" value="TreeGrafter"/>
</dbReference>
<keyword evidence="3" id="KW-1185">Reference proteome</keyword>
<dbReference type="GO" id="GO:0036064">
    <property type="term" value="C:ciliary basal body"/>
    <property type="evidence" value="ECO:0007669"/>
    <property type="project" value="TreeGrafter"/>
</dbReference>
<dbReference type="PANTHER" id="PTHR31043">
    <property type="entry name" value="NEPHROCYSTIN-4"/>
    <property type="match status" value="1"/>
</dbReference>
<dbReference type="Proteomes" id="UP001274896">
    <property type="component" value="Unassembled WGS sequence"/>
</dbReference>
<dbReference type="PANTHER" id="PTHR31043:SF3">
    <property type="entry name" value="NEPHROCYSTIN-4"/>
    <property type="match status" value="1"/>
</dbReference>
<organism evidence="2 3">
    <name type="scientific">Hemibagrus guttatus</name>
    <dbReference type="NCBI Taxonomy" id="175788"/>
    <lineage>
        <taxon>Eukaryota</taxon>
        <taxon>Metazoa</taxon>
        <taxon>Chordata</taxon>
        <taxon>Craniata</taxon>
        <taxon>Vertebrata</taxon>
        <taxon>Euteleostomi</taxon>
        <taxon>Actinopterygii</taxon>
        <taxon>Neopterygii</taxon>
        <taxon>Teleostei</taxon>
        <taxon>Ostariophysi</taxon>
        <taxon>Siluriformes</taxon>
        <taxon>Bagridae</taxon>
        <taxon>Hemibagrus</taxon>
    </lineage>
</organism>
<evidence type="ECO:0000256" key="1">
    <source>
        <dbReference type="SAM" id="MobiDB-lite"/>
    </source>
</evidence>
<dbReference type="AlphaFoldDB" id="A0AAE0R4A5"/>
<feature type="compositionally biased region" description="Acidic residues" evidence="1">
    <location>
        <begin position="303"/>
        <end position="321"/>
    </location>
</feature>
<feature type="compositionally biased region" description="Basic and acidic residues" evidence="1">
    <location>
        <begin position="322"/>
        <end position="335"/>
    </location>
</feature>
<dbReference type="GO" id="GO:1904491">
    <property type="term" value="P:protein localization to ciliary transition zone"/>
    <property type="evidence" value="ECO:0007669"/>
    <property type="project" value="TreeGrafter"/>
</dbReference>
<dbReference type="GO" id="GO:0090090">
    <property type="term" value="P:negative regulation of canonical Wnt signaling pathway"/>
    <property type="evidence" value="ECO:0007669"/>
    <property type="project" value="InterPro"/>
</dbReference>
<dbReference type="GO" id="GO:0097730">
    <property type="term" value="C:non-motile cilium"/>
    <property type="evidence" value="ECO:0007669"/>
    <property type="project" value="InterPro"/>
</dbReference>
<proteinExistence type="predicted"/>
<dbReference type="EMBL" id="JAUCMX010000007">
    <property type="protein sequence ID" value="KAK3540324.1"/>
    <property type="molecule type" value="Genomic_DNA"/>
</dbReference>
<name>A0AAE0R4A5_9TELE</name>
<dbReference type="InterPro" id="IPR029775">
    <property type="entry name" value="NPHP4"/>
</dbReference>
<comment type="caution">
    <text evidence="2">The sequence shown here is derived from an EMBL/GenBank/DDBJ whole genome shotgun (WGS) entry which is preliminary data.</text>
</comment>
<protein>
    <submittedName>
        <fullName evidence="2">Uncharacterized protein</fullName>
    </submittedName>
</protein>
<dbReference type="GO" id="GO:0035869">
    <property type="term" value="C:ciliary transition zone"/>
    <property type="evidence" value="ECO:0007669"/>
    <property type="project" value="TreeGrafter"/>
</dbReference>
<gene>
    <name evidence="2" type="ORF">QTP70_029590</name>
</gene>
<evidence type="ECO:0000313" key="3">
    <source>
        <dbReference type="Proteomes" id="UP001274896"/>
    </source>
</evidence>
<sequence>MSVWKRIFDENRVIPPPNQTSRLAQGPSQAFQLLFKRLDKLHLNQAEELRSERYELRVSLFDNNLHRFFGRTWKSKPHQATKRNQEQPCKVHFNEVVYFHTSLCLASVVAVVELASLSHGTDTSQNAVGQGFGILQLFSEQAQGEGSRPGLSSWIQINVEFVPWYSSSSATPNTEGPTSDGTCQGLGYFRQHVNVNAVLSVIEGTQLLYSLQPHPALNPIMHLLPPNIMVSGRELIPGVLPPTDSTGDALQRPRLMPAFSCMLERVCVSLSPSVQAFEADLLERLNNDRNNTHGYVLNIAVKEEEDEERGGEREEGEEMKEEEEKKKEAMKEMKKEKKRRKYMRKRSYITRSEERAIRPLPHTGAHRHPRLIMKCKQRMGAEVRLVVVQERRLHVGVHNGLGWVDGPQVMVLEPSSGGSGGLKESSTETYSLFCFKFCFISSRWMSARQKCHEMYCSHVCFQAEKYSMLPRMLSLEHSFIFSNRHEAGNTPWMGNEIITDQQEQY</sequence>
<evidence type="ECO:0000313" key="2">
    <source>
        <dbReference type="EMBL" id="KAK3540324.1"/>
    </source>
</evidence>